<evidence type="ECO:0008006" key="3">
    <source>
        <dbReference type="Google" id="ProtNLM"/>
    </source>
</evidence>
<dbReference type="Proteomes" id="UP000697710">
    <property type="component" value="Unassembled WGS sequence"/>
</dbReference>
<protein>
    <recommendedName>
        <fullName evidence="3">Tetrahaem cytochrome domain-containing protein</fullName>
    </recommendedName>
</protein>
<dbReference type="InterPro" id="IPR036280">
    <property type="entry name" value="Multihaem_cyt_sf"/>
</dbReference>
<dbReference type="Gene3D" id="3.90.10.10">
    <property type="entry name" value="Cytochrome C3"/>
    <property type="match status" value="2"/>
</dbReference>
<evidence type="ECO:0000313" key="2">
    <source>
        <dbReference type="Proteomes" id="UP000697710"/>
    </source>
</evidence>
<dbReference type="SUPFAM" id="SSF48695">
    <property type="entry name" value="Multiheme cytochromes"/>
    <property type="match status" value="1"/>
</dbReference>
<dbReference type="AlphaFoldDB" id="A0A956M142"/>
<name>A0A956M142_UNCEI</name>
<feature type="non-terminal residue" evidence="1">
    <location>
        <position position="1"/>
    </location>
</feature>
<accession>A0A956M142</accession>
<reference evidence="1" key="2">
    <citation type="journal article" date="2021" name="Microbiome">
        <title>Successional dynamics and alternative stable states in a saline activated sludge microbial community over 9 years.</title>
        <authorList>
            <person name="Wang Y."/>
            <person name="Ye J."/>
            <person name="Ju F."/>
            <person name="Liu L."/>
            <person name="Boyd J.A."/>
            <person name="Deng Y."/>
            <person name="Parks D.H."/>
            <person name="Jiang X."/>
            <person name="Yin X."/>
            <person name="Woodcroft B.J."/>
            <person name="Tyson G.W."/>
            <person name="Hugenholtz P."/>
            <person name="Polz M.F."/>
            <person name="Zhang T."/>
        </authorList>
    </citation>
    <scope>NUCLEOTIDE SEQUENCE</scope>
    <source>
        <strain evidence="1">HKST-UBA01</strain>
    </source>
</reference>
<sequence length="189" mass="21039">GTPTECYACHEGDFNGTTDPNHVTEGFPHDCQVCHSMQAWVPADFDHNQTDFPLTGAHTATPCADCHSGGYGGTPTECYACHADDYNGTSDPNHTAAGFPTTCETCHNTSNWNDADWNHDVFFPIYSGAHRTVWDTCAECHMNPSDYQDFECIFCHQHSRTNTDGHHREVGGYVYESQACYDCHPRGRH</sequence>
<proteinExistence type="predicted"/>
<comment type="caution">
    <text evidence="1">The sequence shown here is derived from an EMBL/GenBank/DDBJ whole genome shotgun (WGS) entry which is preliminary data.</text>
</comment>
<dbReference type="EMBL" id="JAGQHR010000557">
    <property type="protein sequence ID" value="MCA9729053.1"/>
    <property type="molecule type" value="Genomic_DNA"/>
</dbReference>
<gene>
    <name evidence="1" type="ORF">KC729_15285</name>
</gene>
<reference evidence="1" key="1">
    <citation type="submission" date="2020-04" db="EMBL/GenBank/DDBJ databases">
        <authorList>
            <person name="Zhang T."/>
        </authorList>
    </citation>
    <scope>NUCLEOTIDE SEQUENCE</scope>
    <source>
        <strain evidence="1">HKST-UBA01</strain>
    </source>
</reference>
<organism evidence="1 2">
    <name type="scientific">Eiseniibacteriota bacterium</name>
    <dbReference type="NCBI Taxonomy" id="2212470"/>
    <lineage>
        <taxon>Bacteria</taxon>
        <taxon>Candidatus Eiseniibacteriota</taxon>
    </lineage>
</organism>
<evidence type="ECO:0000313" key="1">
    <source>
        <dbReference type="EMBL" id="MCA9729053.1"/>
    </source>
</evidence>